<feature type="domain" description="STAS" evidence="3">
    <location>
        <begin position="30"/>
        <end position="120"/>
    </location>
</feature>
<dbReference type="eggNOG" id="COG1366">
    <property type="taxonomic scope" value="Bacteria"/>
</dbReference>
<keyword evidence="5" id="KW-1185">Reference proteome</keyword>
<evidence type="ECO:0000313" key="4">
    <source>
        <dbReference type="EMBL" id="AEJ18849.1"/>
    </source>
</evidence>
<sequence length="120" mass="13593">MDIQARVNDFNQKHSMAKMLINSSDIDKWIIHIDGELDLHSSADAQSILETLLEELPSRSTLIFNLEKLVYISSTGVGIFANLVVAANKRRIPVILKKLQPKVEQIFNLLGILSYFNIEK</sequence>
<dbReference type="InterPro" id="IPR002645">
    <property type="entry name" value="STAS_dom"/>
</dbReference>
<dbReference type="InterPro" id="IPR036513">
    <property type="entry name" value="STAS_dom_sf"/>
</dbReference>
<dbReference type="OrthoDB" id="9808221at2"/>
<dbReference type="Gene3D" id="3.30.750.24">
    <property type="entry name" value="STAS domain"/>
    <property type="match status" value="1"/>
</dbReference>
<dbReference type="STRING" id="744872.Spica_0695"/>
<dbReference type="PROSITE" id="PS50801">
    <property type="entry name" value="STAS"/>
    <property type="match status" value="1"/>
</dbReference>
<evidence type="ECO:0000313" key="5">
    <source>
        <dbReference type="Proteomes" id="UP000000503"/>
    </source>
</evidence>
<dbReference type="EMBL" id="CP002868">
    <property type="protein sequence ID" value="AEJ18849.1"/>
    <property type="molecule type" value="Genomic_DNA"/>
</dbReference>
<proteinExistence type="inferred from homology"/>
<dbReference type="CDD" id="cd07043">
    <property type="entry name" value="STAS_anti-anti-sigma_factors"/>
    <property type="match status" value="1"/>
</dbReference>
<dbReference type="HOGENOM" id="CLU_115403_9_3_12"/>
<dbReference type="RefSeq" id="WP_013968161.1">
    <property type="nucleotide sequence ID" value="NC_015732.1"/>
</dbReference>
<dbReference type="AlphaFoldDB" id="F8EXA6"/>
<dbReference type="GO" id="GO:0043856">
    <property type="term" value="F:anti-sigma factor antagonist activity"/>
    <property type="evidence" value="ECO:0007669"/>
    <property type="project" value="InterPro"/>
</dbReference>
<dbReference type="PANTHER" id="PTHR33495:SF2">
    <property type="entry name" value="ANTI-SIGMA FACTOR ANTAGONIST TM_1081-RELATED"/>
    <property type="match status" value="1"/>
</dbReference>
<evidence type="ECO:0000256" key="1">
    <source>
        <dbReference type="ARBA" id="ARBA00009013"/>
    </source>
</evidence>
<evidence type="ECO:0000259" key="3">
    <source>
        <dbReference type="PROSITE" id="PS50801"/>
    </source>
</evidence>
<name>F8EXA6_GRAC1</name>
<dbReference type="InterPro" id="IPR003658">
    <property type="entry name" value="Anti-sigma_ant"/>
</dbReference>
<organism evidence="4 5">
    <name type="scientific">Gracilinema caldarium (strain ATCC 51460 / DSM 7334 / H1)</name>
    <name type="common">Treponema caldarium</name>
    <dbReference type="NCBI Taxonomy" id="744872"/>
    <lineage>
        <taxon>Bacteria</taxon>
        <taxon>Pseudomonadati</taxon>
        <taxon>Spirochaetota</taxon>
        <taxon>Spirochaetia</taxon>
        <taxon>Spirochaetales</taxon>
        <taxon>Breznakiellaceae</taxon>
        <taxon>Gracilinema</taxon>
    </lineage>
</organism>
<gene>
    <name evidence="4" type="ordered locus">Spica_0695</name>
</gene>
<dbReference type="PANTHER" id="PTHR33495">
    <property type="entry name" value="ANTI-SIGMA FACTOR ANTAGONIST TM_1081-RELATED-RELATED"/>
    <property type="match status" value="1"/>
</dbReference>
<dbReference type="KEGG" id="scd:Spica_0695"/>
<evidence type="ECO:0000256" key="2">
    <source>
        <dbReference type="RuleBase" id="RU003749"/>
    </source>
</evidence>
<dbReference type="Pfam" id="PF01740">
    <property type="entry name" value="STAS"/>
    <property type="match status" value="1"/>
</dbReference>
<comment type="similarity">
    <text evidence="1 2">Belongs to the anti-sigma-factor antagonist family.</text>
</comment>
<dbReference type="Proteomes" id="UP000000503">
    <property type="component" value="Chromosome"/>
</dbReference>
<accession>F8EXA6</accession>
<dbReference type="NCBIfam" id="TIGR00377">
    <property type="entry name" value="ant_ant_sig"/>
    <property type="match status" value="1"/>
</dbReference>
<reference evidence="5" key="1">
    <citation type="journal article" date="2013" name="Stand. Genomic Sci.">
        <title>Genome sequence of the thermophilic fresh-water bacterium Spirochaeta caldaria type strain (H1(T)), reclassification of Spirochaeta caldaria, Spirochaeta stenostrepta, and Spirochaeta zuelzerae in the genus Treponema as Treponema caldaria comb. nov., Treponema stenostrepta comb. nov., and Treponema zuelzerae comb. nov., and emendation of the genus Treponema.</title>
        <authorList>
            <person name="Abt B."/>
            <person name="Goker M."/>
            <person name="Scheuner C."/>
            <person name="Han C."/>
            <person name="Lu M."/>
            <person name="Misra M."/>
            <person name="Lapidus A."/>
            <person name="Nolan M."/>
            <person name="Lucas S."/>
            <person name="Hammon N."/>
            <person name="Deshpande S."/>
            <person name="Cheng J.F."/>
            <person name="Tapia R."/>
            <person name="Goodwin L.A."/>
            <person name="Pitluck S."/>
            <person name="Liolios K."/>
            <person name="Pagani I."/>
            <person name="Ivanova N."/>
            <person name="Mavromatis K."/>
            <person name="Mikhailova N."/>
            <person name="Huntemann M."/>
            <person name="Pati A."/>
            <person name="Chen A."/>
            <person name="Palaniappan K."/>
            <person name="Land M."/>
            <person name="Hauser L."/>
            <person name="Jeffries C.D."/>
            <person name="Rohde M."/>
            <person name="Spring S."/>
            <person name="Gronow S."/>
            <person name="Detter J.C."/>
            <person name="Bristow J."/>
            <person name="Eisen J.A."/>
            <person name="Markowitz V."/>
            <person name="Hugenholtz P."/>
            <person name="Kyrpides N.C."/>
            <person name="Woyke T."/>
            <person name="Klenk H.P."/>
        </authorList>
    </citation>
    <scope>NUCLEOTIDE SEQUENCE</scope>
    <source>
        <strain evidence="5">ATCC 51460 / DSM 7334 / H1</strain>
    </source>
</reference>
<protein>
    <recommendedName>
        <fullName evidence="2">Anti-sigma factor antagonist</fullName>
    </recommendedName>
</protein>
<dbReference type="SUPFAM" id="SSF52091">
    <property type="entry name" value="SpoIIaa-like"/>
    <property type="match status" value="1"/>
</dbReference>